<dbReference type="InterPro" id="IPR035952">
    <property type="entry name" value="Rhomboid-like_sf"/>
</dbReference>
<evidence type="ECO:0000256" key="1">
    <source>
        <dbReference type="ARBA" id="ARBA00004141"/>
    </source>
</evidence>
<dbReference type="GO" id="GO:0004252">
    <property type="term" value="F:serine-type endopeptidase activity"/>
    <property type="evidence" value="ECO:0007669"/>
    <property type="project" value="InterPro"/>
</dbReference>
<dbReference type="RefSeq" id="WP_093022941.1">
    <property type="nucleotide sequence ID" value="NZ_FPBK01000001.1"/>
</dbReference>
<dbReference type="STRING" id="1224947.SAMN05216480_101666"/>
<feature type="transmembrane region" description="Helical" evidence="8">
    <location>
        <begin position="166"/>
        <end position="185"/>
    </location>
</feature>
<dbReference type="Pfam" id="PF01694">
    <property type="entry name" value="Rhomboid"/>
    <property type="match status" value="1"/>
</dbReference>
<keyword evidence="3 10" id="KW-0645">Protease</keyword>
<evidence type="ECO:0000256" key="6">
    <source>
        <dbReference type="ARBA" id="ARBA00022989"/>
    </source>
</evidence>
<protein>
    <submittedName>
        <fullName evidence="10">Membrane associated serine protease, rhomboid family</fullName>
    </submittedName>
</protein>
<dbReference type="GO" id="GO:0016020">
    <property type="term" value="C:membrane"/>
    <property type="evidence" value="ECO:0007669"/>
    <property type="project" value="UniProtKB-SubCell"/>
</dbReference>
<evidence type="ECO:0000256" key="2">
    <source>
        <dbReference type="ARBA" id="ARBA00009045"/>
    </source>
</evidence>
<keyword evidence="4 8" id="KW-0812">Transmembrane</keyword>
<dbReference type="PANTHER" id="PTHR43066">
    <property type="entry name" value="RHOMBOID-RELATED PROTEIN"/>
    <property type="match status" value="1"/>
</dbReference>
<feature type="transmembrane region" description="Helical" evidence="8">
    <location>
        <begin position="116"/>
        <end position="134"/>
    </location>
</feature>
<evidence type="ECO:0000256" key="4">
    <source>
        <dbReference type="ARBA" id="ARBA00022692"/>
    </source>
</evidence>
<name>A0A1I7F5V3_9FLAO</name>
<keyword evidence="5" id="KW-0378">Hydrolase</keyword>
<evidence type="ECO:0000256" key="8">
    <source>
        <dbReference type="SAM" id="Phobius"/>
    </source>
</evidence>
<accession>A0A1I7F5V3</accession>
<dbReference type="Gene3D" id="1.20.1540.10">
    <property type="entry name" value="Rhomboid-like"/>
    <property type="match status" value="1"/>
</dbReference>
<feature type="transmembrane region" description="Helical" evidence="8">
    <location>
        <begin position="12"/>
        <end position="32"/>
    </location>
</feature>
<gene>
    <name evidence="10" type="ORF">SAMN05216480_101666</name>
</gene>
<dbReference type="EMBL" id="FPBK01000001">
    <property type="protein sequence ID" value="SFU31598.1"/>
    <property type="molecule type" value="Genomic_DNA"/>
</dbReference>
<keyword evidence="6 8" id="KW-1133">Transmembrane helix</keyword>
<comment type="subcellular location">
    <subcellularLocation>
        <location evidence="1">Membrane</location>
        <topology evidence="1">Multi-pass membrane protein</topology>
    </subcellularLocation>
</comment>
<feature type="transmembrane region" description="Helical" evidence="8">
    <location>
        <begin position="94"/>
        <end position="110"/>
    </location>
</feature>
<dbReference type="GO" id="GO:0006508">
    <property type="term" value="P:proteolysis"/>
    <property type="evidence" value="ECO:0007669"/>
    <property type="project" value="UniProtKB-KW"/>
</dbReference>
<keyword evidence="11" id="KW-1185">Reference proteome</keyword>
<evidence type="ECO:0000256" key="3">
    <source>
        <dbReference type="ARBA" id="ARBA00022670"/>
    </source>
</evidence>
<keyword evidence="7 8" id="KW-0472">Membrane</keyword>
<evidence type="ECO:0000313" key="10">
    <source>
        <dbReference type="EMBL" id="SFU31598.1"/>
    </source>
</evidence>
<dbReference type="SUPFAM" id="SSF144091">
    <property type="entry name" value="Rhomboid-like"/>
    <property type="match status" value="1"/>
</dbReference>
<feature type="domain" description="Peptidase S54 rhomboid" evidence="9">
    <location>
        <begin position="54"/>
        <end position="186"/>
    </location>
</feature>
<dbReference type="AlphaFoldDB" id="A0A1I7F5V3"/>
<evidence type="ECO:0000256" key="5">
    <source>
        <dbReference type="ARBA" id="ARBA00022801"/>
    </source>
</evidence>
<feature type="transmembrane region" description="Helical" evidence="8">
    <location>
        <begin position="141"/>
        <end position="160"/>
    </location>
</feature>
<evidence type="ECO:0000313" key="11">
    <source>
        <dbReference type="Proteomes" id="UP000199138"/>
    </source>
</evidence>
<reference evidence="10 11" key="1">
    <citation type="submission" date="2016-10" db="EMBL/GenBank/DDBJ databases">
        <authorList>
            <person name="de Groot N.N."/>
        </authorList>
    </citation>
    <scope>NUCLEOTIDE SEQUENCE [LARGE SCALE GENOMIC DNA]</scope>
    <source>
        <strain evidence="10 11">CGMCC 1.12333</strain>
    </source>
</reference>
<dbReference type="InterPro" id="IPR022764">
    <property type="entry name" value="Peptidase_S54_rhomboid_dom"/>
</dbReference>
<dbReference type="OrthoDB" id="465874at2"/>
<dbReference type="Proteomes" id="UP000199138">
    <property type="component" value="Unassembled WGS sequence"/>
</dbReference>
<evidence type="ECO:0000256" key="7">
    <source>
        <dbReference type="ARBA" id="ARBA00023136"/>
    </source>
</evidence>
<organism evidence="10 11">
    <name type="scientific">Pustulibacterium marinum</name>
    <dbReference type="NCBI Taxonomy" id="1224947"/>
    <lineage>
        <taxon>Bacteria</taxon>
        <taxon>Pseudomonadati</taxon>
        <taxon>Bacteroidota</taxon>
        <taxon>Flavobacteriia</taxon>
        <taxon>Flavobacteriales</taxon>
        <taxon>Flavobacteriaceae</taxon>
        <taxon>Pustulibacterium</taxon>
    </lineage>
</organism>
<dbReference type="PANTHER" id="PTHR43066:SF1">
    <property type="entry name" value="RHOMBOID PROTEIN 2"/>
    <property type="match status" value="1"/>
</dbReference>
<proteinExistence type="inferred from homology"/>
<evidence type="ECO:0000259" key="9">
    <source>
        <dbReference type="Pfam" id="PF01694"/>
    </source>
</evidence>
<comment type="similarity">
    <text evidence="2">Belongs to the peptidase S54 family.</text>
</comment>
<sequence length="258" mass="30098">MKNNSSEDFKFYNGVIIYPFLMILIIWSVFYAEVNFHWDAVVFGVYPRTFPGLIGVITSPFVHGSLSHLYNNTLPLLILGSALFYFYPKLSWKVVVLGWIGTGFLTWLIGRSSYHIGASGLIYLLTSFLFFKGILTKYFRLVAVSLIVVFVYGSTIWYLFPIEDTVSWEGHLAGFITGLILAFILKANRFKNIKRFDWEHPEYNEEDDVFMRHFDSEGNFVPESEWNRRAEEEEVEEIDYIYIYKKSSENHDKSSDDD</sequence>